<organism evidence="2 3">
    <name type="scientific">Ktedonosporobacter rubrisoli</name>
    <dbReference type="NCBI Taxonomy" id="2509675"/>
    <lineage>
        <taxon>Bacteria</taxon>
        <taxon>Bacillati</taxon>
        <taxon>Chloroflexota</taxon>
        <taxon>Ktedonobacteria</taxon>
        <taxon>Ktedonobacterales</taxon>
        <taxon>Ktedonosporobacteraceae</taxon>
        <taxon>Ktedonosporobacter</taxon>
    </lineage>
</organism>
<protein>
    <submittedName>
        <fullName evidence="2">DUF1848 family protein</fullName>
    </submittedName>
</protein>
<reference evidence="2 3" key="1">
    <citation type="submission" date="2019-01" db="EMBL/GenBank/DDBJ databases">
        <title>Ktedonosporobacter rubrisoli SCAWS-G2.</title>
        <authorList>
            <person name="Huang Y."/>
            <person name="Yan B."/>
        </authorList>
    </citation>
    <scope>NUCLEOTIDE SEQUENCE [LARGE SCALE GENOMIC DNA]</scope>
    <source>
        <strain evidence="2 3">SCAWS-G2</strain>
    </source>
</reference>
<dbReference type="InterPro" id="IPR014998">
    <property type="entry name" value="DUF1848"/>
</dbReference>
<dbReference type="RefSeq" id="WP_129889626.1">
    <property type="nucleotide sequence ID" value="NZ_CP035758.1"/>
</dbReference>
<feature type="region of interest" description="Disordered" evidence="1">
    <location>
        <begin position="301"/>
        <end position="330"/>
    </location>
</feature>
<evidence type="ECO:0000256" key="1">
    <source>
        <dbReference type="SAM" id="MobiDB-lite"/>
    </source>
</evidence>
<proteinExistence type="predicted"/>
<dbReference type="OrthoDB" id="9771212at2"/>
<dbReference type="AlphaFoldDB" id="A0A4P6JTD9"/>
<evidence type="ECO:0000313" key="3">
    <source>
        <dbReference type="Proteomes" id="UP000290365"/>
    </source>
</evidence>
<dbReference type="Pfam" id="PF08902">
    <property type="entry name" value="DUF1848"/>
    <property type="match status" value="1"/>
</dbReference>
<keyword evidence="3" id="KW-1185">Reference proteome</keyword>
<sequence length="330" mass="37325">MLISASYKTDIPAFYGKWFMNRLRAGFCKMVNPYGGQVYTIDLTPEQVEGFVFWTKNIGPFLKYLPEVERRRYPFMVQHTINGYPVELESRVIRASSTVEHMKRLAAEYGPERLVWRYDPIIITSLTPLAWHRENFAYLAAALEGTTDEVVISFAQIYRKTRRNMDLAAQEAGFNWDEHRPNDELFLQQGRELVAELSQIAAGHGMSLMVCAQPTFVLPGVSAEARCIDAERLERIAGKPLAEKLRQKGGRKECGCFASKDIGAYDTCPHGCVYCYAVQKREVALQRYAAHDPQGEFLFPPASPQAAESQRVSALPLLTSDGRARKPHIP</sequence>
<gene>
    <name evidence="2" type="ORF">EPA93_22285</name>
</gene>
<dbReference type="Proteomes" id="UP000290365">
    <property type="component" value="Chromosome"/>
</dbReference>
<dbReference type="EMBL" id="CP035758">
    <property type="protein sequence ID" value="QBD78573.1"/>
    <property type="molecule type" value="Genomic_DNA"/>
</dbReference>
<dbReference type="KEGG" id="kbs:EPA93_22285"/>
<accession>A0A4P6JTD9</accession>
<name>A0A4P6JTD9_KTERU</name>
<evidence type="ECO:0000313" key="2">
    <source>
        <dbReference type="EMBL" id="QBD78573.1"/>
    </source>
</evidence>